<organism evidence="1 2">
    <name type="scientific">Mucilaginibacter roseus</name>
    <dbReference type="NCBI Taxonomy" id="1528868"/>
    <lineage>
        <taxon>Bacteria</taxon>
        <taxon>Pseudomonadati</taxon>
        <taxon>Bacteroidota</taxon>
        <taxon>Sphingobacteriia</taxon>
        <taxon>Sphingobacteriales</taxon>
        <taxon>Sphingobacteriaceae</taxon>
        <taxon>Mucilaginibacter</taxon>
    </lineage>
</organism>
<dbReference type="Proteomes" id="UP001199919">
    <property type="component" value="Unassembled WGS sequence"/>
</dbReference>
<sequence length="161" mass="17996">MELSIKNTQTNEAESFRILKYNKLSEPSSSFIIFSASYPGNAGENTPVYDIHKIQFIADCDTEFSKEKLLVAFYINDEYQCLEGQIISQLPDYYCPEKGYAQIVDYAAYCDICTLTGGIKYTFKEYLEKINAGLILNSLGVVNGKFLNIGEVDGVARTCSA</sequence>
<proteinExistence type="predicted"/>
<protein>
    <submittedName>
        <fullName evidence="1">Uncharacterized protein</fullName>
    </submittedName>
</protein>
<dbReference type="RefSeq" id="WP_232176768.1">
    <property type="nucleotide sequence ID" value="NZ_JAJPWV010000002.1"/>
</dbReference>
<name>A0ABS8U3B7_9SPHI</name>
<comment type="caution">
    <text evidence="1">The sequence shown here is derived from an EMBL/GenBank/DDBJ whole genome shotgun (WGS) entry which is preliminary data.</text>
</comment>
<accession>A0ABS8U3B7</accession>
<gene>
    <name evidence="1" type="ORF">LT679_07110</name>
</gene>
<evidence type="ECO:0000313" key="1">
    <source>
        <dbReference type="EMBL" id="MCD8740369.1"/>
    </source>
</evidence>
<dbReference type="EMBL" id="JAJPWV010000002">
    <property type="protein sequence ID" value="MCD8740369.1"/>
    <property type="molecule type" value="Genomic_DNA"/>
</dbReference>
<evidence type="ECO:0000313" key="2">
    <source>
        <dbReference type="Proteomes" id="UP001199919"/>
    </source>
</evidence>
<reference evidence="1 2" key="1">
    <citation type="submission" date="2021-12" db="EMBL/GenBank/DDBJ databases">
        <title>Mucilaginibacter roseus genome.</title>
        <authorList>
            <person name="Ferreira J.R."/>
            <person name="Newman J.D."/>
        </authorList>
    </citation>
    <scope>NUCLEOTIDE SEQUENCE [LARGE SCALE GENOMIC DNA]</scope>
    <source>
        <strain evidence="1 2">LMG 28454</strain>
    </source>
</reference>
<keyword evidence="2" id="KW-1185">Reference proteome</keyword>